<dbReference type="Proteomes" id="UP000789375">
    <property type="component" value="Unassembled WGS sequence"/>
</dbReference>
<accession>A0A9N9IJC1</accession>
<dbReference type="AlphaFoldDB" id="A0A9N9IJC1"/>
<organism evidence="1 2">
    <name type="scientific">Funneliformis mosseae</name>
    <name type="common">Endomycorrhizal fungus</name>
    <name type="synonym">Glomus mosseae</name>
    <dbReference type="NCBI Taxonomy" id="27381"/>
    <lineage>
        <taxon>Eukaryota</taxon>
        <taxon>Fungi</taxon>
        <taxon>Fungi incertae sedis</taxon>
        <taxon>Mucoromycota</taxon>
        <taxon>Glomeromycotina</taxon>
        <taxon>Glomeromycetes</taxon>
        <taxon>Glomerales</taxon>
        <taxon>Glomeraceae</taxon>
        <taxon>Funneliformis</taxon>
    </lineage>
</organism>
<evidence type="ECO:0000313" key="2">
    <source>
        <dbReference type="Proteomes" id="UP000789375"/>
    </source>
</evidence>
<keyword evidence="2" id="KW-1185">Reference proteome</keyword>
<proteinExistence type="predicted"/>
<protein>
    <submittedName>
        <fullName evidence="1">5633_t:CDS:1</fullName>
    </submittedName>
</protein>
<reference evidence="1" key="1">
    <citation type="submission" date="2021-06" db="EMBL/GenBank/DDBJ databases">
        <authorList>
            <person name="Kallberg Y."/>
            <person name="Tangrot J."/>
            <person name="Rosling A."/>
        </authorList>
    </citation>
    <scope>NUCLEOTIDE SEQUENCE</scope>
    <source>
        <strain evidence="1">87-6 pot B 2015</strain>
    </source>
</reference>
<comment type="caution">
    <text evidence="1">The sequence shown here is derived from an EMBL/GenBank/DDBJ whole genome shotgun (WGS) entry which is preliminary data.</text>
</comment>
<dbReference type="EMBL" id="CAJVPP010019435">
    <property type="protein sequence ID" value="CAG8737984.1"/>
    <property type="molecule type" value="Genomic_DNA"/>
</dbReference>
<gene>
    <name evidence="1" type="ORF">FMOSSE_LOCUS15993</name>
</gene>
<sequence length="46" mass="5440">MTNGSNLFKDNEEFKTNFTFEHNEIEDIEELNNDNLEIIDYIDLSA</sequence>
<name>A0A9N9IJC1_FUNMO</name>
<evidence type="ECO:0000313" key="1">
    <source>
        <dbReference type="EMBL" id="CAG8737984.1"/>
    </source>
</evidence>
<feature type="non-terminal residue" evidence="1">
    <location>
        <position position="46"/>
    </location>
</feature>